<keyword evidence="3" id="KW-1185">Reference proteome</keyword>
<protein>
    <submittedName>
        <fullName evidence="2">Uncharacterized protein</fullName>
    </submittedName>
</protein>
<feature type="compositionally biased region" description="Low complexity" evidence="1">
    <location>
        <begin position="131"/>
        <end position="145"/>
    </location>
</feature>
<dbReference type="EMBL" id="JACCBV010000001">
    <property type="protein sequence ID" value="NYE19047.1"/>
    <property type="molecule type" value="Genomic_DNA"/>
</dbReference>
<accession>A0A7Y9GMA6</accession>
<dbReference type="RefSeq" id="WP_179488124.1">
    <property type="nucleotide sequence ID" value="NZ_JACCBV010000001.1"/>
</dbReference>
<feature type="region of interest" description="Disordered" evidence="1">
    <location>
        <begin position="116"/>
        <end position="153"/>
    </location>
</feature>
<proteinExistence type="predicted"/>
<comment type="caution">
    <text evidence="2">The sequence shown here is derived from an EMBL/GenBank/DDBJ whole genome shotgun (WGS) entry which is preliminary data.</text>
</comment>
<gene>
    <name evidence="2" type="ORF">BJ991_001075</name>
</gene>
<dbReference type="Proteomes" id="UP000576969">
    <property type="component" value="Unassembled WGS sequence"/>
</dbReference>
<evidence type="ECO:0000256" key="1">
    <source>
        <dbReference type="SAM" id="MobiDB-lite"/>
    </source>
</evidence>
<name>A0A7Y9GMA6_9MICO</name>
<reference evidence="2 3" key="1">
    <citation type="submission" date="2020-07" db="EMBL/GenBank/DDBJ databases">
        <title>Sequencing the genomes of 1000 actinobacteria strains.</title>
        <authorList>
            <person name="Klenk H.-P."/>
        </authorList>
    </citation>
    <scope>NUCLEOTIDE SEQUENCE [LARGE SCALE GENOMIC DNA]</scope>
    <source>
        <strain evidence="2 3">DSM 24662</strain>
    </source>
</reference>
<organism evidence="2 3">
    <name type="scientific">Microbacterium immunditiarum</name>
    <dbReference type="NCBI Taxonomy" id="337480"/>
    <lineage>
        <taxon>Bacteria</taxon>
        <taxon>Bacillati</taxon>
        <taxon>Actinomycetota</taxon>
        <taxon>Actinomycetes</taxon>
        <taxon>Micrococcales</taxon>
        <taxon>Microbacteriaceae</taxon>
        <taxon>Microbacterium</taxon>
    </lineage>
</organism>
<sequence length="1301" mass="141457">MAEKDRIGDIARDRATRIVRTDLAVRFHAGWRFLPDEERLTLPPWLGAPRQPDISVDVVRGRDLVALQVDFFGARFETDDSGSPPFVRRNSASGSHVMVVTFPYQHAHEQAQYVTDTGSQGKPIYPDPIDPTETTDTPPSAPAATVSDNAAPSMPVGYRPARASRLVFAVAPKDRIEFTRAGILRAMTELTPVLHPNAAPPGKSGTIDDSTDGITFVWVGPNLVARYTATRILLERPTAADRRMQPPPDAASPAGALRFAQNLRDVRVDSTRLTIAAGDSLGARAEIPGPLRDILDRPPIIVIPDRGTFSSPPTSEQTAIEAPYRLVISPSSEGRWVHADAPVASDDTARNVELWHSRLGLTTPAGTTTERNDNDRRIVRAIWTRDRDGLTQSVWRKNEDSDLTHPLSTPQGNADLPFRGSLNRADRHRIVRQTAERWPGIKDERSVRPVRVDKLWLSSLGAYLDLHGAWYTKEYSNLNPGMPSVLAWDHIAPLGRDQWVRVVYPGYLYPLGHPAALVKITERRVTQNPAVASLYQIKFLVVSEPSRGYALADWPFKRIDIRPTTTPPLADPDAVANDAYSSMTYFWPQLGDGSFFAFDLDVWDKDDRPGSLRTPLLWVAEHFDKPTEVDAEYDGDAKRVVAANGQKFAFTPRSSSGDSITETQVLRFRGRAARGESTPFLSSADVVMEAARRLSNVGSIRIVYNQAYLANGLGESPGDANVGQLWANVLLPEAKTAMQGALDQTVSLPSVSFGTPSAGSDRAGGFVTPDLPIRGLSTLTGAVGDPSNMEKLEFDPQEFFKGAFPKLFGLVDLWELIENVTDLANMPSLAGEAIEAVTKLVDDIEKLIRTLQDVVATAPADAANAAQAALTPIETLFSAIGDLFSPSNPDPVGTRIQKLADAFEDVADALAAVPTTHPLIPPVVRTTLAGLVSAIGTAARATDMISQLTRLLETFEPGRLEASFRYDFHPKLFTHWPSASFTLIELPPDGFTLAVEGRVSGTGDAAVRAMAEIRGLTLHLFGKEDQNAAPLVRIPFENISFIAGTDGKAEVDVNLGEITFLGVLSFVEVLKDFIPLDGFSDPPFLEVDSSGLQAGFTLPIPSVSVGVFNLSNISLGADVQVPFLGEALSFGFNFCTRERPFNLSVMCIGGGGWFLIRLNPKGLTVLELGLEAGVMLAVDFGVASGSISATIGVYMRLEAEKGQLTGYFRLRGEVDVLGLISASIELYLELTYHFDSGKMIGTARLTIEISVLFFSGSVTIECTRQFAGSKGDPSLRDQLLEPDNTAPAWDEYWRAFALEGA</sequence>
<evidence type="ECO:0000313" key="3">
    <source>
        <dbReference type="Proteomes" id="UP000576969"/>
    </source>
</evidence>
<evidence type="ECO:0000313" key="2">
    <source>
        <dbReference type="EMBL" id="NYE19047.1"/>
    </source>
</evidence>